<dbReference type="SUPFAM" id="SSF55073">
    <property type="entry name" value="Nucleotide cyclase"/>
    <property type="match status" value="1"/>
</dbReference>
<evidence type="ECO:0000259" key="7">
    <source>
        <dbReference type="PROSITE" id="PS50887"/>
    </source>
</evidence>
<sequence length="681" mass="76114">MSGRRPEFLAHEQMRALYLQAPISNLTVLAISALYFFVLHSRLETSPLLGWTLTMWSVAGYRLWLWSRWKQHAAEASPSAWLRRYRNASLAVGCSWSLVLLMLGDMEDQVVVASLFMLVLGVTSSAVAILSSHLPSFVLYVYPQLFMMALILMTKEPHELRWLALAICIYALMLTLFARNADRLFRDHVHLGTWNQELVARLNAENLRREEVIRERTEALTATNASLQAEIMEREKAETALREQGRSLRHLADHDPLTGLPNRLLMLDRLGHAIHHAHRAGSGVAVLFLDLDHFKEINDSLGHTTGDQLLKAVSGRLLNSLREGDTVARLGGDEFVVIVEDARSVADVTSIAEMILNAFNDPLELDSGDICITPSIGVSLYPEDGADTETLLRNADAAMYRAKADGRRAYRFYTADMTERARERLEIETALRRALAEHELRLVFQPQIDLRSGRLMGAEVLVRWLHPTAGLLLPGRFIAVAESTGQIEQIGGWVLEEACRDLKRWERAGFGGIRLGVNVSGRQVLHGNLVETVQGALERSGCRPESLEIEITEGFLIRGPDTSRSILERIRDMGVGIAIDDFGTGYSSLSYLKQFPISRIKIDRAFVRDISLDVNDQAIVRAIIALGRSLGLKVIAEGVETAEQLALLTECGCNEAQGYLFSEPLTASVFLDYWNRQARPL</sequence>
<evidence type="ECO:0000256" key="4">
    <source>
        <dbReference type="ARBA" id="ARBA00051114"/>
    </source>
</evidence>
<dbReference type="SMART" id="SM00052">
    <property type="entry name" value="EAL"/>
    <property type="match status" value="1"/>
</dbReference>
<keyword evidence="5" id="KW-0812">Transmembrane</keyword>
<keyword evidence="5" id="KW-1133">Transmembrane helix</keyword>
<feature type="transmembrane region" description="Helical" evidence="5">
    <location>
        <begin position="110"/>
        <end position="130"/>
    </location>
</feature>
<dbReference type="SMART" id="SM00267">
    <property type="entry name" value="GGDEF"/>
    <property type="match status" value="1"/>
</dbReference>
<dbReference type="EMBL" id="AONC01000015">
    <property type="protein sequence ID" value="EXJ16085.1"/>
    <property type="molecule type" value="Genomic_DNA"/>
</dbReference>
<dbReference type="InterPro" id="IPR052155">
    <property type="entry name" value="Biofilm_reg_signaling"/>
</dbReference>
<gene>
    <name evidence="8" type="ORF">D779_0554</name>
</gene>
<dbReference type="FunFam" id="3.30.70.270:FF:000001">
    <property type="entry name" value="Diguanylate cyclase domain protein"/>
    <property type="match status" value="1"/>
</dbReference>
<dbReference type="GO" id="GO:0071732">
    <property type="term" value="P:cellular response to nitric oxide"/>
    <property type="evidence" value="ECO:0007669"/>
    <property type="project" value="UniProtKB-ARBA"/>
</dbReference>
<dbReference type="InterPro" id="IPR035919">
    <property type="entry name" value="EAL_sf"/>
</dbReference>
<feature type="transmembrane region" description="Helical" evidence="5">
    <location>
        <begin position="87"/>
        <end position="104"/>
    </location>
</feature>
<keyword evidence="9" id="KW-1185">Reference proteome</keyword>
<dbReference type="PROSITE" id="PS50887">
    <property type="entry name" value="GGDEF"/>
    <property type="match status" value="1"/>
</dbReference>
<dbReference type="CDD" id="cd01948">
    <property type="entry name" value="EAL"/>
    <property type="match status" value="1"/>
</dbReference>
<dbReference type="CDD" id="cd01949">
    <property type="entry name" value="GGDEF"/>
    <property type="match status" value="1"/>
</dbReference>
<feature type="transmembrane region" description="Helical" evidence="5">
    <location>
        <begin position="160"/>
        <end position="178"/>
    </location>
</feature>
<dbReference type="STRING" id="1249627.D779_0554"/>
<feature type="transmembrane region" description="Helical" evidence="5">
    <location>
        <begin position="48"/>
        <end position="66"/>
    </location>
</feature>
<dbReference type="InterPro" id="IPR043128">
    <property type="entry name" value="Rev_trsase/Diguanyl_cyclase"/>
</dbReference>
<dbReference type="AlphaFoldDB" id="W9W0D0"/>
<dbReference type="Pfam" id="PF00990">
    <property type="entry name" value="GGDEF"/>
    <property type="match status" value="1"/>
</dbReference>
<dbReference type="PANTHER" id="PTHR44757:SF2">
    <property type="entry name" value="BIOFILM ARCHITECTURE MAINTENANCE PROTEIN MBAA"/>
    <property type="match status" value="1"/>
</dbReference>
<evidence type="ECO:0000256" key="3">
    <source>
        <dbReference type="ARBA" id="ARBA00022636"/>
    </source>
</evidence>
<dbReference type="Gene3D" id="3.30.70.270">
    <property type="match status" value="1"/>
</dbReference>
<dbReference type="Pfam" id="PF00563">
    <property type="entry name" value="EAL"/>
    <property type="match status" value="1"/>
</dbReference>
<dbReference type="PANTHER" id="PTHR44757">
    <property type="entry name" value="DIGUANYLATE CYCLASE DGCP"/>
    <property type="match status" value="1"/>
</dbReference>
<organism evidence="8 9">
    <name type="scientific">Imhoffiella purpurea</name>
    <dbReference type="NCBI Taxonomy" id="1249627"/>
    <lineage>
        <taxon>Bacteria</taxon>
        <taxon>Pseudomonadati</taxon>
        <taxon>Pseudomonadota</taxon>
        <taxon>Gammaproteobacteria</taxon>
        <taxon>Chromatiales</taxon>
        <taxon>Chromatiaceae</taxon>
        <taxon>Imhoffiella</taxon>
    </lineage>
</organism>
<dbReference type="EC" id="3.1.4.52" evidence="2"/>
<dbReference type="FunFam" id="3.20.20.450:FF:000001">
    <property type="entry name" value="Cyclic di-GMP phosphodiesterase yahA"/>
    <property type="match status" value="1"/>
</dbReference>
<dbReference type="PROSITE" id="PS50883">
    <property type="entry name" value="EAL"/>
    <property type="match status" value="1"/>
</dbReference>
<dbReference type="SUPFAM" id="SSF141868">
    <property type="entry name" value="EAL domain-like"/>
    <property type="match status" value="1"/>
</dbReference>
<keyword evidence="3" id="KW-0973">c-di-GMP</keyword>
<evidence type="ECO:0000313" key="8">
    <source>
        <dbReference type="EMBL" id="EXJ16085.1"/>
    </source>
</evidence>
<protein>
    <recommendedName>
        <fullName evidence="2">cyclic-guanylate-specific phosphodiesterase</fullName>
        <ecNumber evidence="2">3.1.4.52</ecNumber>
    </recommendedName>
</protein>
<accession>W9W0D0</accession>
<feature type="domain" description="EAL" evidence="6">
    <location>
        <begin position="424"/>
        <end position="678"/>
    </location>
</feature>
<dbReference type="InterPro" id="IPR001633">
    <property type="entry name" value="EAL_dom"/>
</dbReference>
<dbReference type="NCBIfam" id="TIGR00254">
    <property type="entry name" value="GGDEF"/>
    <property type="match status" value="1"/>
</dbReference>
<evidence type="ECO:0000259" key="6">
    <source>
        <dbReference type="PROSITE" id="PS50883"/>
    </source>
</evidence>
<reference evidence="8 9" key="1">
    <citation type="submission" date="2012-11" db="EMBL/GenBank/DDBJ databases">
        <title>Genome assembly of Thiorhodococcus sp. AK35.</title>
        <authorList>
            <person name="Nupur N."/>
            <person name="Khatri I."/>
            <person name="Subramanian S."/>
            <person name="Pinnaka A."/>
        </authorList>
    </citation>
    <scope>NUCLEOTIDE SEQUENCE [LARGE SCALE GENOMIC DNA]</scope>
    <source>
        <strain evidence="8 9">AK35</strain>
    </source>
</reference>
<comment type="caution">
    <text evidence="8">The sequence shown here is derived from an EMBL/GenBank/DDBJ whole genome shotgun (WGS) entry which is preliminary data.</text>
</comment>
<dbReference type="eggNOG" id="COG5001">
    <property type="taxonomic scope" value="Bacteria"/>
</dbReference>
<dbReference type="InterPro" id="IPR029787">
    <property type="entry name" value="Nucleotide_cyclase"/>
</dbReference>
<dbReference type="InterPro" id="IPR000160">
    <property type="entry name" value="GGDEF_dom"/>
</dbReference>
<comment type="cofactor">
    <cofactor evidence="1">
        <name>Mg(2+)</name>
        <dbReference type="ChEBI" id="CHEBI:18420"/>
    </cofactor>
</comment>
<name>W9W0D0_9GAMM</name>
<evidence type="ECO:0000256" key="2">
    <source>
        <dbReference type="ARBA" id="ARBA00012282"/>
    </source>
</evidence>
<dbReference type="Gene3D" id="3.20.20.450">
    <property type="entry name" value="EAL domain"/>
    <property type="match status" value="1"/>
</dbReference>
<keyword evidence="5" id="KW-0472">Membrane</keyword>
<comment type="catalytic activity">
    <reaction evidence="4">
        <text>3',3'-c-di-GMP + H2O = 5'-phosphoguanylyl(3'-&gt;5')guanosine + H(+)</text>
        <dbReference type="Rhea" id="RHEA:24902"/>
        <dbReference type="ChEBI" id="CHEBI:15377"/>
        <dbReference type="ChEBI" id="CHEBI:15378"/>
        <dbReference type="ChEBI" id="CHEBI:58754"/>
        <dbReference type="ChEBI" id="CHEBI:58805"/>
        <dbReference type="EC" id="3.1.4.52"/>
    </reaction>
    <physiologicalReaction direction="left-to-right" evidence="4">
        <dbReference type="Rhea" id="RHEA:24903"/>
    </physiologicalReaction>
</comment>
<dbReference type="Proteomes" id="UP000019460">
    <property type="component" value="Unassembled WGS sequence"/>
</dbReference>
<evidence type="ECO:0000256" key="5">
    <source>
        <dbReference type="SAM" id="Phobius"/>
    </source>
</evidence>
<evidence type="ECO:0000256" key="1">
    <source>
        <dbReference type="ARBA" id="ARBA00001946"/>
    </source>
</evidence>
<proteinExistence type="predicted"/>
<evidence type="ECO:0000313" key="9">
    <source>
        <dbReference type="Proteomes" id="UP000019460"/>
    </source>
</evidence>
<feature type="transmembrane region" description="Helical" evidence="5">
    <location>
        <begin position="16"/>
        <end position="36"/>
    </location>
</feature>
<dbReference type="RefSeq" id="WP_198295671.1">
    <property type="nucleotide sequence ID" value="NZ_AONC01000015.1"/>
</dbReference>
<feature type="domain" description="GGDEF" evidence="7">
    <location>
        <begin position="282"/>
        <end position="415"/>
    </location>
</feature>
<dbReference type="GO" id="GO:0071111">
    <property type="term" value="F:cyclic-guanylate-specific phosphodiesterase activity"/>
    <property type="evidence" value="ECO:0007669"/>
    <property type="project" value="UniProtKB-EC"/>
</dbReference>